<dbReference type="HOGENOM" id="CLU_207919_0_0_5"/>
<dbReference type="AlphaFoldDB" id="J1JUU7"/>
<accession>J1JUU7</accession>
<proteinExistence type="predicted"/>
<name>J1JUU7_9HYPH</name>
<feature type="compositionally biased region" description="Basic and acidic residues" evidence="1">
    <location>
        <begin position="15"/>
        <end position="25"/>
    </location>
</feature>
<feature type="compositionally biased region" description="Low complexity" evidence="1">
    <location>
        <begin position="31"/>
        <end position="40"/>
    </location>
</feature>
<dbReference type="Proteomes" id="UP000008952">
    <property type="component" value="Unassembled WGS sequence"/>
</dbReference>
<dbReference type="EMBL" id="AIMB01000008">
    <property type="protein sequence ID" value="EJF88742.1"/>
    <property type="molecule type" value="Genomic_DNA"/>
</dbReference>
<reference evidence="2 3" key="1">
    <citation type="submission" date="2012-03" db="EMBL/GenBank/DDBJ databases">
        <title>The Genome Sequence of Bartonella tamiae Th239.</title>
        <authorList>
            <consortium name="The Broad Institute Genome Sequencing Platform"/>
            <consortium name="The Broad Institute Genome Sequencing Center for Infectious Disease"/>
            <person name="Feldgarden M."/>
            <person name="Kirby J."/>
            <person name="Kosoy M."/>
            <person name="Birtles R."/>
            <person name="Probert W.S."/>
            <person name="Chiaraviglio L."/>
            <person name="Young S.K."/>
            <person name="Zeng Q."/>
            <person name="Gargeya S."/>
            <person name="Fitzgerald M."/>
            <person name="Haas B."/>
            <person name="Abouelleil A."/>
            <person name="Alvarado L."/>
            <person name="Arachchi H.M."/>
            <person name="Berlin A."/>
            <person name="Chapman S.B."/>
            <person name="Gearin G."/>
            <person name="Goldberg J."/>
            <person name="Griggs A."/>
            <person name="Gujja S."/>
            <person name="Hansen M."/>
            <person name="Heiman D."/>
            <person name="Howarth C."/>
            <person name="Larimer J."/>
            <person name="Lui A."/>
            <person name="MacDonald P.J.P."/>
            <person name="McCowen C."/>
            <person name="Montmayeur A."/>
            <person name="Murphy C."/>
            <person name="Neiman D."/>
            <person name="Pearson M."/>
            <person name="Priest M."/>
            <person name="Roberts A."/>
            <person name="Saif S."/>
            <person name="Shea T."/>
            <person name="Sisk P."/>
            <person name="Stolte C."/>
            <person name="Sykes S."/>
            <person name="Wortman J."/>
            <person name="Nusbaum C."/>
            <person name="Birren B."/>
        </authorList>
    </citation>
    <scope>NUCLEOTIDE SEQUENCE [LARGE SCALE GENOMIC DNA]</scope>
    <source>
        <strain evidence="2 3">Th239</strain>
    </source>
</reference>
<protein>
    <submittedName>
        <fullName evidence="2">Uncharacterized protein</fullName>
    </submittedName>
</protein>
<evidence type="ECO:0000313" key="3">
    <source>
        <dbReference type="Proteomes" id="UP000008952"/>
    </source>
</evidence>
<gene>
    <name evidence="2" type="ORF">ME5_01293</name>
</gene>
<dbReference type="eggNOG" id="ENOG50339V1">
    <property type="taxonomic scope" value="Bacteria"/>
</dbReference>
<sequence length="47" mass="5188">MPLKSGPKRIAKSTGKLDQRQRDNKNTLGNTSCLKASKSTKTTKKLK</sequence>
<dbReference type="RefSeq" id="WP_008039538.1">
    <property type="nucleotide sequence ID" value="NZ_JH725147.1"/>
</dbReference>
<evidence type="ECO:0000313" key="2">
    <source>
        <dbReference type="EMBL" id="EJF88742.1"/>
    </source>
</evidence>
<comment type="caution">
    <text evidence="2">The sequence shown here is derived from an EMBL/GenBank/DDBJ whole genome shotgun (WGS) entry which is preliminary data.</text>
</comment>
<feature type="compositionally biased region" description="Basic residues" evidence="1">
    <location>
        <begin position="1"/>
        <end position="11"/>
    </location>
</feature>
<keyword evidence="3" id="KW-1185">Reference proteome</keyword>
<feature type="region of interest" description="Disordered" evidence="1">
    <location>
        <begin position="1"/>
        <end position="47"/>
    </location>
</feature>
<organism evidence="2 3">
    <name type="scientific">Bartonella tamiae Th239</name>
    <dbReference type="NCBI Taxonomy" id="1094558"/>
    <lineage>
        <taxon>Bacteria</taxon>
        <taxon>Pseudomonadati</taxon>
        <taxon>Pseudomonadota</taxon>
        <taxon>Alphaproteobacteria</taxon>
        <taxon>Hyphomicrobiales</taxon>
        <taxon>Bartonellaceae</taxon>
        <taxon>Bartonella</taxon>
    </lineage>
</organism>
<evidence type="ECO:0000256" key="1">
    <source>
        <dbReference type="SAM" id="MobiDB-lite"/>
    </source>
</evidence>